<reference key="1">
    <citation type="journal article" date="2007" name="Nature">
        <title>The medaka draft genome and insights into vertebrate genome evolution.</title>
        <authorList>
            <person name="Kasahara M."/>
            <person name="Naruse K."/>
            <person name="Sasaki S."/>
            <person name="Nakatani Y."/>
            <person name="Qu W."/>
            <person name="Ahsan B."/>
            <person name="Yamada T."/>
            <person name="Nagayasu Y."/>
            <person name="Doi K."/>
            <person name="Kasai Y."/>
            <person name="Jindo T."/>
            <person name="Kobayashi D."/>
            <person name="Shimada A."/>
            <person name="Toyoda A."/>
            <person name="Kuroki Y."/>
            <person name="Fujiyama A."/>
            <person name="Sasaki T."/>
            <person name="Shimizu A."/>
            <person name="Asakawa S."/>
            <person name="Shimizu N."/>
            <person name="Hashimoto S."/>
            <person name="Yang J."/>
            <person name="Lee Y."/>
            <person name="Matsushima K."/>
            <person name="Sugano S."/>
            <person name="Sakaizumi M."/>
            <person name="Narita T."/>
            <person name="Ohishi K."/>
            <person name="Haga S."/>
            <person name="Ohta F."/>
            <person name="Nomoto H."/>
            <person name="Nogata K."/>
            <person name="Morishita T."/>
            <person name="Endo T."/>
            <person name="Shin-I T."/>
            <person name="Takeda H."/>
            <person name="Morishita S."/>
            <person name="Kohara Y."/>
        </authorList>
    </citation>
    <scope>NUCLEOTIDE SEQUENCE [LARGE SCALE GENOMIC DNA]</scope>
    <source>
        <strain>Hd-rR</strain>
    </source>
</reference>
<dbReference type="GO" id="GO:0005615">
    <property type="term" value="C:extracellular space"/>
    <property type="evidence" value="ECO:0007669"/>
    <property type="project" value="UniProtKB-KW"/>
</dbReference>
<keyword evidence="1" id="KW-0202">Cytokine</keyword>
<proteinExistence type="predicted"/>
<organism evidence="3 4">
    <name type="scientific">Oryzias latipes</name>
    <name type="common">Japanese rice fish</name>
    <name type="synonym">Japanese killifish</name>
    <dbReference type="NCBI Taxonomy" id="8090"/>
    <lineage>
        <taxon>Eukaryota</taxon>
        <taxon>Metazoa</taxon>
        <taxon>Chordata</taxon>
        <taxon>Craniata</taxon>
        <taxon>Vertebrata</taxon>
        <taxon>Euteleostomi</taxon>
        <taxon>Actinopterygii</taxon>
        <taxon>Neopterygii</taxon>
        <taxon>Teleostei</taxon>
        <taxon>Neoteleostei</taxon>
        <taxon>Acanthomorphata</taxon>
        <taxon>Ovalentaria</taxon>
        <taxon>Atherinomorphae</taxon>
        <taxon>Beloniformes</taxon>
        <taxon>Adrianichthyidae</taxon>
        <taxon>Oryziinae</taxon>
        <taxon>Oryzias</taxon>
    </lineage>
</organism>
<dbReference type="Ensembl" id="ENSORLT00015026160.1">
    <property type="protein sequence ID" value="ENSORLP00015033345.1"/>
    <property type="gene ID" value="ENSORLG00015018686.1"/>
</dbReference>
<feature type="domain" description="Chemokine interleukin-8-like" evidence="2">
    <location>
        <begin position="1"/>
        <end position="61"/>
    </location>
</feature>
<reference evidence="3" key="4">
    <citation type="submission" date="2025-09" db="UniProtKB">
        <authorList>
            <consortium name="Ensembl"/>
        </authorList>
    </citation>
    <scope>IDENTIFICATION</scope>
    <source>
        <strain evidence="3">HSOK</strain>
    </source>
</reference>
<dbReference type="InterPro" id="IPR039809">
    <property type="entry name" value="Chemokine_b/g/d"/>
</dbReference>
<name>A0A3P9JLX0_ORYLA</name>
<evidence type="ECO:0000256" key="1">
    <source>
        <dbReference type="ARBA" id="ARBA00022514"/>
    </source>
</evidence>
<dbReference type="PANTHER" id="PTHR12015:SF177">
    <property type="entry name" value="CHEMOKINE INTERLEUKIN-8-LIKE DOMAIN-CONTAINING PROTEIN"/>
    <property type="match status" value="1"/>
</dbReference>
<dbReference type="GO" id="GO:0008009">
    <property type="term" value="F:chemokine activity"/>
    <property type="evidence" value="ECO:0007669"/>
    <property type="project" value="InterPro"/>
</dbReference>
<protein>
    <recommendedName>
        <fullName evidence="2">Chemokine interleukin-8-like domain-containing protein</fullName>
    </recommendedName>
</protein>
<sequence>MKGCECLRWYDTKVNISLIKSYTIQEETKCSVRVIKFQTVRGKTICSDPSNNWTKNTMKKLDLQKSAMVERQNMRIESGIAPTKSALTHRPSTQRPGAVSAAIQWKTVSH</sequence>
<dbReference type="PANTHER" id="PTHR12015">
    <property type="entry name" value="SMALL INDUCIBLE CYTOKINE A"/>
    <property type="match status" value="1"/>
</dbReference>
<dbReference type="SMART" id="SM00199">
    <property type="entry name" value="SCY"/>
    <property type="match status" value="1"/>
</dbReference>
<evidence type="ECO:0000259" key="2">
    <source>
        <dbReference type="SMART" id="SM00199"/>
    </source>
</evidence>
<dbReference type="AlphaFoldDB" id="A0A3P9JLX0"/>
<dbReference type="SUPFAM" id="SSF54117">
    <property type="entry name" value="Interleukin 8-like chemokines"/>
    <property type="match status" value="1"/>
</dbReference>
<accession>A0A3P9JLX0</accession>
<dbReference type="InterPro" id="IPR001811">
    <property type="entry name" value="Chemokine_IL8-like_dom"/>
</dbReference>
<evidence type="ECO:0000313" key="3">
    <source>
        <dbReference type="Ensembl" id="ENSORLP00015033345.1"/>
    </source>
</evidence>
<dbReference type="InterPro" id="IPR036048">
    <property type="entry name" value="Interleukin_8-like_sf"/>
</dbReference>
<reference evidence="3 4" key="2">
    <citation type="submission" date="2017-04" db="EMBL/GenBank/DDBJ databases">
        <title>CpG methylation of centromeres and impact of large insertions on vertebrate speciation.</title>
        <authorList>
            <person name="Ichikawa K."/>
            <person name="Yoshimura J."/>
            <person name="Morishita S."/>
        </authorList>
    </citation>
    <scope>NUCLEOTIDE SEQUENCE</scope>
    <source>
        <strain evidence="3 4">HSOK</strain>
    </source>
</reference>
<dbReference type="Proteomes" id="UP000265200">
    <property type="component" value="Chromosome 17"/>
</dbReference>
<dbReference type="GO" id="GO:0006955">
    <property type="term" value="P:immune response"/>
    <property type="evidence" value="ECO:0007669"/>
    <property type="project" value="InterPro"/>
</dbReference>
<dbReference type="Gene3D" id="2.40.50.40">
    <property type="match status" value="1"/>
</dbReference>
<evidence type="ECO:0000313" key="4">
    <source>
        <dbReference type="Proteomes" id="UP000265200"/>
    </source>
</evidence>
<dbReference type="Pfam" id="PF00048">
    <property type="entry name" value="IL8"/>
    <property type="match status" value="1"/>
</dbReference>
<reference evidence="3" key="3">
    <citation type="submission" date="2025-08" db="UniProtKB">
        <authorList>
            <consortium name="Ensembl"/>
        </authorList>
    </citation>
    <scope>IDENTIFICATION</scope>
    <source>
        <strain evidence="3">HSOK</strain>
    </source>
</reference>